<organism evidence="2 3">
    <name type="scientific">Spiribacter onubensis</name>
    <dbReference type="NCBI Taxonomy" id="3122420"/>
    <lineage>
        <taxon>Bacteria</taxon>
        <taxon>Pseudomonadati</taxon>
        <taxon>Pseudomonadota</taxon>
        <taxon>Gammaproteobacteria</taxon>
        <taxon>Chromatiales</taxon>
        <taxon>Ectothiorhodospiraceae</taxon>
        <taxon>Spiribacter</taxon>
    </lineage>
</organism>
<dbReference type="InterPro" id="IPR002734">
    <property type="entry name" value="RibDG_C"/>
</dbReference>
<dbReference type="SUPFAM" id="SSF53597">
    <property type="entry name" value="Dihydrofolate reductase-like"/>
    <property type="match status" value="1"/>
</dbReference>
<evidence type="ECO:0000313" key="2">
    <source>
        <dbReference type="EMBL" id="MEX0386279.1"/>
    </source>
</evidence>
<sequence length="290" mass="30807">MENPVTSCFPDPGGERALRGLYLDTILPDASAGGGPFIYANYVSSLDGRISVPDAAGRQCVPGNIANPRDWRLLQELAGHADLLLSSGRYLRELDAGTDQDILPIGSAEDFADIRAFRARHGLKPQPDVAVLSGSLDFAVPERLLDQGRRVVAITGDSAPEARLQAHERAGIEVMPLPGALRPGARPLANALASLGHARIYAISGPYVLHTLMAADLLDALFLTTVHRIIGGYPFSSICEGELLASPGDFRLTSLYHDPSGPDGCSQTFARYERARDPDSVLAGNATGGQ</sequence>
<reference evidence="2 3" key="1">
    <citation type="submission" date="2024-02" db="EMBL/GenBank/DDBJ databases">
        <title>New especies of Spiribacter isolated from saline water.</title>
        <authorList>
            <person name="Leon M.J."/>
            <person name="De La Haba R."/>
            <person name="Sanchez-Porro C."/>
            <person name="Ventosa A."/>
        </authorList>
    </citation>
    <scope>NUCLEOTIDE SEQUENCE [LARGE SCALE GENOMIC DNA]</scope>
    <source>
        <strain evidence="3">ag22IC4-227</strain>
    </source>
</reference>
<evidence type="ECO:0000313" key="3">
    <source>
        <dbReference type="Proteomes" id="UP001556653"/>
    </source>
</evidence>
<gene>
    <name evidence="2" type="ORF">V6X64_04610</name>
</gene>
<dbReference type="RefSeq" id="WP_367966755.1">
    <property type="nucleotide sequence ID" value="NZ_JBAKFJ010000001.1"/>
</dbReference>
<protein>
    <submittedName>
        <fullName evidence="2">Dihydrofolate reductase family protein</fullName>
    </submittedName>
</protein>
<dbReference type="InterPro" id="IPR024072">
    <property type="entry name" value="DHFR-like_dom_sf"/>
</dbReference>
<comment type="caution">
    <text evidence="2">The sequence shown here is derived from an EMBL/GenBank/DDBJ whole genome shotgun (WGS) entry which is preliminary data.</text>
</comment>
<dbReference type="Gene3D" id="3.40.430.10">
    <property type="entry name" value="Dihydrofolate Reductase, subunit A"/>
    <property type="match status" value="1"/>
</dbReference>
<dbReference type="Proteomes" id="UP001556653">
    <property type="component" value="Unassembled WGS sequence"/>
</dbReference>
<dbReference type="EMBL" id="JBAKFJ010000001">
    <property type="protein sequence ID" value="MEX0386279.1"/>
    <property type="molecule type" value="Genomic_DNA"/>
</dbReference>
<name>A0ABV3S816_9GAMM</name>
<proteinExistence type="predicted"/>
<dbReference type="Pfam" id="PF01872">
    <property type="entry name" value="RibD_C"/>
    <property type="match status" value="1"/>
</dbReference>
<evidence type="ECO:0000259" key="1">
    <source>
        <dbReference type="Pfam" id="PF01872"/>
    </source>
</evidence>
<keyword evidence="3" id="KW-1185">Reference proteome</keyword>
<accession>A0ABV3S816</accession>
<feature type="domain" description="Bacterial bifunctional deaminase-reductase C-terminal" evidence="1">
    <location>
        <begin position="36"/>
        <end position="257"/>
    </location>
</feature>